<proteinExistence type="inferred from homology"/>
<evidence type="ECO:0000256" key="2">
    <source>
        <dbReference type="ARBA" id="ARBA00022603"/>
    </source>
</evidence>
<comment type="caution">
    <text evidence="9">The sequence shown here is derived from an EMBL/GenBank/DDBJ whole genome shotgun (WGS) entry which is preliminary data.</text>
</comment>
<evidence type="ECO:0000256" key="1">
    <source>
        <dbReference type="ARBA" id="ARBA00011975"/>
    </source>
</evidence>
<dbReference type="RefSeq" id="WP_188641590.1">
    <property type="nucleotide sequence ID" value="NZ_BMID01000001.1"/>
</dbReference>
<evidence type="ECO:0000313" key="10">
    <source>
        <dbReference type="Proteomes" id="UP000603317"/>
    </source>
</evidence>
<comment type="catalytic activity">
    <reaction evidence="6">
        <text>a 2'-deoxycytidine in DNA + S-adenosyl-L-methionine = a 5-methyl-2'-deoxycytidine in DNA + S-adenosyl-L-homocysteine + H(+)</text>
        <dbReference type="Rhea" id="RHEA:13681"/>
        <dbReference type="Rhea" id="RHEA-COMP:11369"/>
        <dbReference type="Rhea" id="RHEA-COMP:11370"/>
        <dbReference type="ChEBI" id="CHEBI:15378"/>
        <dbReference type="ChEBI" id="CHEBI:57856"/>
        <dbReference type="ChEBI" id="CHEBI:59789"/>
        <dbReference type="ChEBI" id="CHEBI:85452"/>
        <dbReference type="ChEBI" id="CHEBI:85454"/>
        <dbReference type="EC" id="2.1.1.37"/>
    </reaction>
</comment>
<comment type="similarity">
    <text evidence="7 8">Belongs to the class I-like SAM-binding methyltransferase superfamily. C5-methyltransferase family.</text>
</comment>
<keyword evidence="4 7" id="KW-0949">S-adenosyl-L-methionine</keyword>
<keyword evidence="9" id="KW-0255">Endonuclease</keyword>
<dbReference type="PANTHER" id="PTHR10629:SF52">
    <property type="entry name" value="DNA (CYTOSINE-5)-METHYLTRANSFERASE 1"/>
    <property type="match status" value="1"/>
</dbReference>
<evidence type="ECO:0000256" key="3">
    <source>
        <dbReference type="ARBA" id="ARBA00022679"/>
    </source>
</evidence>
<gene>
    <name evidence="9" type="ORF">GCM10010923_09320</name>
</gene>
<protein>
    <recommendedName>
        <fullName evidence="1">DNA (cytosine-5-)-methyltransferase</fullName>
        <ecNumber evidence="1">2.1.1.37</ecNumber>
    </recommendedName>
</protein>
<evidence type="ECO:0000256" key="8">
    <source>
        <dbReference type="RuleBase" id="RU000416"/>
    </source>
</evidence>
<evidence type="ECO:0000256" key="6">
    <source>
        <dbReference type="ARBA" id="ARBA00047422"/>
    </source>
</evidence>
<keyword evidence="10" id="KW-1185">Reference proteome</keyword>
<evidence type="ECO:0000256" key="5">
    <source>
        <dbReference type="ARBA" id="ARBA00022747"/>
    </source>
</evidence>
<dbReference type="Pfam" id="PF00145">
    <property type="entry name" value="DNA_methylase"/>
    <property type="match status" value="1"/>
</dbReference>
<dbReference type="PROSITE" id="PS51679">
    <property type="entry name" value="SAM_MT_C5"/>
    <property type="match status" value="1"/>
</dbReference>
<dbReference type="Gene3D" id="3.90.120.10">
    <property type="entry name" value="DNA Methylase, subunit A, domain 2"/>
    <property type="match status" value="1"/>
</dbReference>
<dbReference type="EMBL" id="BMID01000001">
    <property type="protein sequence ID" value="GGA02650.1"/>
    <property type="molecule type" value="Genomic_DNA"/>
</dbReference>
<keyword evidence="9" id="KW-0540">Nuclease</keyword>
<evidence type="ECO:0000256" key="4">
    <source>
        <dbReference type="ARBA" id="ARBA00022691"/>
    </source>
</evidence>
<keyword evidence="2 7" id="KW-0489">Methyltransferase</keyword>
<keyword evidence="3 7" id="KW-0808">Transferase</keyword>
<dbReference type="NCBIfam" id="TIGR00675">
    <property type="entry name" value="dcm"/>
    <property type="match status" value="1"/>
</dbReference>
<dbReference type="InterPro" id="IPR031303">
    <property type="entry name" value="C5_meth_CS"/>
</dbReference>
<dbReference type="InterPro" id="IPR001525">
    <property type="entry name" value="C5_MeTfrase"/>
</dbReference>
<dbReference type="GO" id="GO:0004519">
    <property type="term" value="F:endonuclease activity"/>
    <property type="evidence" value="ECO:0007669"/>
    <property type="project" value="UniProtKB-KW"/>
</dbReference>
<dbReference type="Proteomes" id="UP000603317">
    <property type="component" value="Unassembled WGS sequence"/>
</dbReference>
<dbReference type="InterPro" id="IPR029063">
    <property type="entry name" value="SAM-dependent_MTases_sf"/>
</dbReference>
<sequence length="343" mass="38004">MSAQPEVVDLFCGVGALSHGLKLAGCKILAGYDTDERCKFAFETNNGGEFIKRDVGKMSAYEIMSHYSGEAPSVLAGCAPCQPFSTYKQRYAEDPQWGLVRKFAELAAEVQPDFVTMENVPSLLRYKNGSVFRMFKGILNEAGYPLRVTIAKCELFGVPQKRRRLVVVAARRRKVGRLPTSENVGRTVRDAIADLPPIEAGQTHHHDTLHVASELSPLNMQRMIAAKPGGTWRDWPEDLRAECHRRVSGKTYPGVYARMEWDKPSPTMTTQCFGFGNGRFGHPEQNRAISLREAANLQSFPPEYAFLPCGEKPKMKEVGRWIGNAVPVELGRAIGSSIIQATG</sequence>
<name>A0ABQ1F875_9SPHN</name>
<evidence type="ECO:0000313" key="9">
    <source>
        <dbReference type="EMBL" id="GGA02650.1"/>
    </source>
</evidence>
<dbReference type="PROSITE" id="PS00095">
    <property type="entry name" value="C5_MTASE_2"/>
    <property type="match status" value="1"/>
</dbReference>
<accession>A0ABQ1F875</accession>
<reference evidence="10" key="1">
    <citation type="journal article" date="2019" name="Int. J. Syst. Evol. Microbiol.">
        <title>The Global Catalogue of Microorganisms (GCM) 10K type strain sequencing project: providing services to taxonomists for standard genome sequencing and annotation.</title>
        <authorList>
            <consortium name="The Broad Institute Genomics Platform"/>
            <consortium name="The Broad Institute Genome Sequencing Center for Infectious Disease"/>
            <person name="Wu L."/>
            <person name="Ma J."/>
        </authorList>
    </citation>
    <scope>NUCLEOTIDE SEQUENCE [LARGE SCALE GENOMIC DNA]</scope>
    <source>
        <strain evidence="10">CGMCC 1.15297</strain>
    </source>
</reference>
<dbReference type="Gene3D" id="3.40.50.150">
    <property type="entry name" value="Vaccinia Virus protein VP39"/>
    <property type="match status" value="1"/>
</dbReference>
<evidence type="ECO:0000256" key="7">
    <source>
        <dbReference type="PROSITE-ProRule" id="PRU01016"/>
    </source>
</evidence>
<dbReference type="InterPro" id="IPR050390">
    <property type="entry name" value="C5-Methyltransferase"/>
</dbReference>
<keyword evidence="9" id="KW-0378">Hydrolase</keyword>
<dbReference type="SUPFAM" id="SSF53335">
    <property type="entry name" value="S-adenosyl-L-methionine-dependent methyltransferases"/>
    <property type="match status" value="1"/>
</dbReference>
<organism evidence="9 10">
    <name type="scientific">Blastomonas marina</name>
    <dbReference type="NCBI Taxonomy" id="1867408"/>
    <lineage>
        <taxon>Bacteria</taxon>
        <taxon>Pseudomonadati</taxon>
        <taxon>Pseudomonadota</taxon>
        <taxon>Alphaproteobacteria</taxon>
        <taxon>Sphingomonadales</taxon>
        <taxon>Sphingomonadaceae</taxon>
        <taxon>Blastomonas</taxon>
    </lineage>
</organism>
<feature type="active site" evidence="7">
    <location>
        <position position="81"/>
    </location>
</feature>
<dbReference type="PANTHER" id="PTHR10629">
    <property type="entry name" value="CYTOSINE-SPECIFIC METHYLTRANSFERASE"/>
    <property type="match status" value="1"/>
</dbReference>
<dbReference type="PRINTS" id="PR00105">
    <property type="entry name" value="C5METTRFRASE"/>
</dbReference>
<keyword evidence="5" id="KW-0680">Restriction system</keyword>
<dbReference type="EC" id="2.1.1.37" evidence="1"/>